<gene>
    <name evidence="1" type="ORF">A176_003746</name>
</gene>
<sequence length="62" mass="6616">MNENVQGAELVEQWRNSADKSNPAGPLFVGGEFTESDIIHETIVISGRCGTGCSGSQTRQCC</sequence>
<dbReference type="AlphaFoldDB" id="A0A0H4WVI7"/>
<keyword evidence="2" id="KW-1185">Reference proteome</keyword>
<proteinExistence type="predicted"/>
<dbReference type="EMBL" id="CP012109">
    <property type="protein sequence ID" value="AKQ66834.1"/>
    <property type="molecule type" value="Genomic_DNA"/>
</dbReference>
<evidence type="ECO:0000313" key="1">
    <source>
        <dbReference type="EMBL" id="AKQ66834.1"/>
    </source>
</evidence>
<dbReference type="RefSeq" id="WP_002640311.1">
    <property type="nucleotide sequence ID" value="NZ_CP012109.1"/>
</dbReference>
<dbReference type="PATRIC" id="fig|1297742.4.peg.3785"/>
<dbReference type="OrthoDB" id="5525871at2"/>
<protein>
    <submittedName>
        <fullName evidence="1">Uncharacterized protein</fullName>
    </submittedName>
</protein>
<name>A0A0H4WVI7_9BACT</name>
<dbReference type="KEGG" id="mym:A176_003746"/>
<reference evidence="1 2" key="1">
    <citation type="journal article" date="2016" name="PLoS ONE">
        <title>Complete Genome Sequence and Comparative Genomics of a Novel Myxobacterium Myxococcus hansupus.</title>
        <authorList>
            <person name="Sharma G."/>
            <person name="Narwani T."/>
            <person name="Subramanian S."/>
        </authorList>
    </citation>
    <scope>NUCLEOTIDE SEQUENCE [LARGE SCALE GENOMIC DNA]</scope>
    <source>
        <strain evidence="2">mixupus</strain>
    </source>
</reference>
<evidence type="ECO:0000313" key="2">
    <source>
        <dbReference type="Proteomes" id="UP000009026"/>
    </source>
</evidence>
<dbReference type="InterPro" id="IPR046197">
    <property type="entry name" value="DUF6229"/>
</dbReference>
<dbReference type="Proteomes" id="UP000009026">
    <property type="component" value="Chromosome"/>
</dbReference>
<dbReference type="STRING" id="1297742.A176_003746"/>
<dbReference type="Pfam" id="PF19740">
    <property type="entry name" value="DUF6229"/>
    <property type="match status" value="1"/>
</dbReference>
<organism evidence="1 2">
    <name type="scientific">Pseudomyxococcus hansupus</name>
    <dbReference type="NCBI Taxonomy" id="1297742"/>
    <lineage>
        <taxon>Bacteria</taxon>
        <taxon>Pseudomonadati</taxon>
        <taxon>Myxococcota</taxon>
        <taxon>Myxococcia</taxon>
        <taxon>Myxococcales</taxon>
        <taxon>Cystobacterineae</taxon>
        <taxon>Myxococcaceae</taxon>
        <taxon>Pseudomyxococcus</taxon>
    </lineage>
</organism>
<accession>A0A0H4WVI7</accession>